<feature type="coiled-coil region" evidence="1">
    <location>
        <begin position="305"/>
        <end position="583"/>
    </location>
</feature>
<feature type="region of interest" description="Disordered" evidence="2">
    <location>
        <begin position="15"/>
        <end position="37"/>
    </location>
</feature>
<accession>A0A1G4K7T7</accession>
<dbReference type="PANTHER" id="PTHR45615:SF80">
    <property type="entry name" value="GRIP DOMAIN-CONTAINING PROTEIN"/>
    <property type="match status" value="1"/>
</dbReference>
<sequence>MLGLGNSHLYSVANQSSNSNISRDEKYDYNDEVSDEDDESGIFLGKVRAENGFSLRSFIDQINAKTKALAIARELDAKRGIVHQDATTSAGSIDSTSSTSSAALKTDEGVPSRATIRRIPSGARASTAQPDLSATPMKDVPQNGNSHAQTINDLLVQSTPINTSKSAPSSRSTQPRDLLKEKFIESHKPHTDYGRLTSMSSNMQDASLDPEKPSDMEIDAINQRTAEISSAASGVGEKDQKINELQALVQDQDQRATRLFEQIRSLQAQVSMQQELARSIHEQRSLDQEELKKCNEQITFRDHELDKIKEHIDQLNQDFETHTQELEKEVGDLRVALNNNRSSTDELTAKVSALKMDKTELENKLQLQRTECVDLQSSRKDEQEKSQKEIRELNSKLQVSETLIESLRASADVLRKELDTEKNDFAVKSTVSEAKFKELRDKNDKLEKDVESLTAETTKESSHHKDIVLDLEEKLQNALEETEKAKTRYNMLEKQHGELKDLRDSLEGTNDELKSVVNRLEHLSSEQVQTIGKLEEEAERKVKKEGYALSSAKKHSKQLDEKIRQLQDILLIKKGELDTLKEEQAALSLFLSKATLFQLPVGELILEQYNRDRFCCQLDTQFTVINPAIAGFLTQDQIESSSSTLTSLEAAKSDVDRLQSSINKEWQPKVKALETEIADRKQDQQQLRGKIQSLDRKIEKLETKIAHLDAERETSLKEKEKDVKTCQDLGSEINLLRSQLAENQKKSFVELSSKIDHLSEDKYKLQGKLQTLEASLKEKESSVAQLSENLDQERAKQAASLDELQQLRKDLTKAKGNPARAINFQTASQARPHLNRKLYDSLMVDNVNDMDVVDLQNVVKNLILLLEIPLSKITKKMPLVAIYLRYEKSICLHFANKLHHLIFRETIDIKRFTNIVYGQYIEHHDICHLDHPLEACLDNLYKAVSARISTSL</sequence>
<feature type="compositionally biased region" description="Polar residues" evidence="2">
    <location>
        <begin position="160"/>
        <end position="175"/>
    </location>
</feature>
<dbReference type="Pfam" id="PF11778">
    <property type="entry name" value="SID"/>
    <property type="match status" value="1"/>
</dbReference>
<gene>
    <name evidence="3" type="ORF">LAME_0G07206G</name>
</gene>
<feature type="compositionally biased region" description="Low complexity" evidence="2">
    <location>
        <begin position="86"/>
        <end position="103"/>
    </location>
</feature>
<evidence type="ECO:0000313" key="4">
    <source>
        <dbReference type="Proteomes" id="UP000191144"/>
    </source>
</evidence>
<dbReference type="OrthoDB" id="5376259at2759"/>
<dbReference type="Proteomes" id="UP000191144">
    <property type="component" value="Chromosome G"/>
</dbReference>
<feature type="coiled-coil region" evidence="1">
    <location>
        <begin position="769"/>
        <end position="814"/>
    </location>
</feature>
<dbReference type="EMBL" id="LT598484">
    <property type="protein sequence ID" value="SCV00049.1"/>
    <property type="molecule type" value="Genomic_DNA"/>
</dbReference>
<reference evidence="4" key="1">
    <citation type="submission" date="2016-03" db="EMBL/GenBank/DDBJ databases">
        <authorList>
            <person name="Devillers Hugo."/>
        </authorList>
    </citation>
    <scope>NUCLEOTIDE SEQUENCE [LARGE SCALE GENOMIC DNA]</scope>
</reference>
<evidence type="ECO:0000256" key="2">
    <source>
        <dbReference type="SAM" id="MobiDB-lite"/>
    </source>
</evidence>
<keyword evidence="1" id="KW-0175">Coiled coil</keyword>
<dbReference type="AlphaFoldDB" id="A0A1G4K7T7"/>
<proteinExistence type="predicted"/>
<feature type="region of interest" description="Disordered" evidence="2">
    <location>
        <begin position="86"/>
        <end position="147"/>
    </location>
</feature>
<evidence type="ECO:0000313" key="3">
    <source>
        <dbReference type="EMBL" id="SCV00049.1"/>
    </source>
</evidence>
<feature type="coiled-coil region" evidence="1">
    <location>
        <begin position="242"/>
        <end position="269"/>
    </location>
</feature>
<dbReference type="InterPro" id="IPR021750">
    <property type="entry name" value="Sid4-like"/>
</dbReference>
<feature type="compositionally biased region" description="Basic and acidic residues" evidence="2">
    <location>
        <begin position="177"/>
        <end position="193"/>
    </location>
</feature>
<protein>
    <submittedName>
        <fullName evidence="3">LAME_0G07206g1_1</fullName>
    </submittedName>
</protein>
<feature type="coiled-coil region" evidence="1">
    <location>
        <begin position="670"/>
        <end position="718"/>
    </location>
</feature>
<dbReference type="PANTHER" id="PTHR45615">
    <property type="entry name" value="MYOSIN HEAVY CHAIN, NON-MUSCLE"/>
    <property type="match status" value="1"/>
</dbReference>
<keyword evidence="4" id="KW-1185">Reference proteome</keyword>
<evidence type="ECO:0000256" key="1">
    <source>
        <dbReference type="SAM" id="Coils"/>
    </source>
</evidence>
<organism evidence="3 4">
    <name type="scientific">Lachancea meyersii CBS 8951</name>
    <dbReference type="NCBI Taxonomy" id="1266667"/>
    <lineage>
        <taxon>Eukaryota</taxon>
        <taxon>Fungi</taxon>
        <taxon>Dikarya</taxon>
        <taxon>Ascomycota</taxon>
        <taxon>Saccharomycotina</taxon>
        <taxon>Saccharomycetes</taxon>
        <taxon>Saccharomycetales</taxon>
        <taxon>Saccharomycetaceae</taxon>
        <taxon>Lachancea</taxon>
    </lineage>
</organism>
<feature type="region of interest" description="Disordered" evidence="2">
    <location>
        <begin position="160"/>
        <end position="198"/>
    </location>
</feature>
<dbReference type="Gene3D" id="1.10.287.1490">
    <property type="match status" value="1"/>
</dbReference>
<name>A0A1G4K7T7_9SACH</name>